<evidence type="ECO:0000313" key="3">
    <source>
        <dbReference type="EMBL" id="SFH48506.1"/>
    </source>
</evidence>
<dbReference type="PANTHER" id="PTHR34406:SF1">
    <property type="entry name" value="PROTEIN YCEI"/>
    <property type="match status" value="1"/>
</dbReference>
<dbReference type="RefSeq" id="WP_090997905.1">
    <property type="nucleotide sequence ID" value="NZ_FOPP01000014.1"/>
</dbReference>
<feature type="signal peptide" evidence="1">
    <location>
        <begin position="1"/>
        <end position="22"/>
    </location>
</feature>
<dbReference type="Proteomes" id="UP000199666">
    <property type="component" value="Unassembled WGS sequence"/>
</dbReference>
<keyword evidence="4" id="KW-1185">Reference proteome</keyword>
<proteinExistence type="predicted"/>
<keyword evidence="1" id="KW-0732">Signal</keyword>
<dbReference type="Pfam" id="PF04264">
    <property type="entry name" value="YceI"/>
    <property type="match status" value="1"/>
</dbReference>
<reference evidence="3 4" key="1">
    <citation type="submission" date="2016-10" db="EMBL/GenBank/DDBJ databases">
        <authorList>
            <person name="de Groot N.N."/>
        </authorList>
    </citation>
    <scope>NUCLEOTIDE SEQUENCE [LARGE SCALE GENOMIC DNA]</scope>
    <source>
        <strain evidence="3 4">DSM 18684</strain>
    </source>
</reference>
<evidence type="ECO:0000259" key="2">
    <source>
        <dbReference type="SMART" id="SM00867"/>
    </source>
</evidence>
<evidence type="ECO:0000313" key="4">
    <source>
        <dbReference type="Proteomes" id="UP000199666"/>
    </source>
</evidence>
<name>A0A1I3AF80_9SPHI</name>
<accession>A0A1I3AF80</accession>
<dbReference type="Gene3D" id="2.40.128.110">
    <property type="entry name" value="Lipid/polyisoprenoid-binding, YceI-like"/>
    <property type="match status" value="1"/>
</dbReference>
<gene>
    <name evidence="3" type="ORF">SAMN04489864_11450</name>
</gene>
<sequence length="206" mass="22834">MINFIRRASMWALLVSSLAASAQQTYHLDTKKSKLFWKGTKKVGTKHFGFLLFNSGWIRTNAAGMLNDGVFSMNMKTITTTEHKNPAENEKINKELKGSSFFETSTYPAANITVHSIMPTAIASQYKVAGDLTIKKTKHPITFLATIKPSATGLTANASLTIDRVKWGIHETSQVSVTDQFFSNIKDKMIADEIPISLTLVFTRGK</sequence>
<organism evidence="3 4">
    <name type="scientific">Pedobacter insulae</name>
    <dbReference type="NCBI Taxonomy" id="414048"/>
    <lineage>
        <taxon>Bacteria</taxon>
        <taxon>Pseudomonadati</taxon>
        <taxon>Bacteroidota</taxon>
        <taxon>Sphingobacteriia</taxon>
        <taxon>Sphingobacteriales</taxon>
        <taxon>Sphingobacteriaceae</taxon>
        <taxon>Pedobacter</taxon>
    </lineage>
</organism>
<dbReference type="EMBL" id="FOPP01000014">
    <property type="protein sequence ID" value="SFH48506.1"/>
    <property type="molecule type" value="Genomic_DNA"/>
</dbReference>
<feature type="chain" id="PRO_5011733287" evidence="1">
    <location>
        <begin position="23"/>
        <end position="206"/>
    </location>
</feature>
<dbReference type="PANTHER" id="PTHR34406">
    <property type="entry name" value="PROTEIN YCEI"/>
    <property type="match status" value="1"/>
</dbReference>
<dbReference type="STRING" id="414048.SAMN04489864_11450"/>
<dbReference type="SUPFAM" id="SSF101874">
    <property type="entry name" value="YceI-like"/>
    <property type="match status" value="1"/>
</dbReference>
<feature type="domain" description="Lipid/polyisoprenoid-binding YceI-like" evidence="2">
    <location>
        <begin position="25"/>
        <end position="203"/>
    </location>
</feature>
<dbReference type="InterPro" id="IPR036761">
    <property type="entry name" value="TTHA0802/YceI-like_sf"/>
</dbReference>
<protein>
    <submittedName>
        <fullName evidence="3">Polyisoprenoid-binding protein YceI</fullName>
    </submittedName>
</protein>
<dbReference type="SMART" id="SM00867">
    <property type="entry name" value="YceI"/>
    <property type="match status" value="1"/>
</dbReference>
<dbReference type="AlphaFoldDB" id="A0A1I3AF80"/>
<dbReference type="InterPro" id="IPR007372">
    <property type="entry name" value="Lipid/polyisoprenoid-bd_YceI"/>
</dbReference>
<dbReference type="OrthoDB" id="951410at2"/>
<evidence type="ECO:0000256" key="1">
    <source>
        <dbReference type="SAM" id="SignalP"/>
    </source>
</evidence>